<gene>
    <name evidence="3" type="ORF">H8Z77_10830</name>
</gene>
<accession>A0ABR7ITM3</accession>
<keyword evidence="4" id="KW-1185">Reference proteome</keyword>
<reference evidence="3 4" key="1">
    <citation type="submission" date="2020-08" db="EMBL/GenBank/DDBJ databases">
        <title>Genome public.</title>
        <authorList>
            <person name="Liu C."/>
            <person name="Sun Q."/>
        </authorList>
    </citation>
    <scope>NUCLEOTIDE SEQUENCE [LARGE SCALE GENOMIC DNA]</scope>
    <source>
        <strain evidence="3 4">NSJ-27</strain>
    </source>
</reference>
<dbReference type="Proteomes" id="UP000649151">
    <property type="component" value="Unassembled WGS sequence"/>
</dbReference>
<dbReference type="Pfam" id="PF01882">
    <property type="entry name" value="DUF58"/>
    <property type="match status" value="1"/>
</dbReference>
<protein>
    <submittedName>
        <fullName evidence="3">DUF58 domain-containing protein</fullName>
    </submittedName>
</protein>
<evidence type="ECO:0000313" key="4">
    <source>
        <dbReference type="Proteomes" id="UP000649151"/>
    </source>
</evidence>
<proteinExistence type="predicted"/>
<dbReference type="InterPro" id="IPR002881">
    <property type="entry name" value="DUF58"/>
</dbReference>
<evidence type="ECO:0000256" key="1">
    <source>
        <dbReference type="SAM" id="Phobius"/>
    </source>
</evidence>
<evidence type="ECO:0000313" key="3">
    <source>
        <dbReference type="EMBL" id="MBC5788499.1"/>
    </source>
</evidence>
<keyword evidence="1" id="KW-1133">Transmembrane helix</keyword>
<dbReference type="PANTHER" id="PTHR34351:SF2">
    <property type="entry name" value="DUF58 DOMAIN-CONTAINING PROTEIN"/>
    <property type="match status" value="1"/>
</dbReference>
<dbReference type="RefSeq" id="WP_186997003.1">
    <property type="nucleotide sequence ID" value="NZ_JACOQK010000001.1"/>
</dbReference>
<feature type="domain" description="DUF58" evidence="2">
    <location>
        <begin position="190"/>
        <end position="331"/>
    </location>
</feature>
<name>A0ABR7ITM3_9CLOT</name>
<dbReference type="PANTHER" id="PTHR34351">
    <property type="entry name" value="SLR1927 PROTEIN-RELATED"/>
    <property type="match status" value="1"/>
</dbReference>
<keyword evidence="1" id="KW-0472">Membrane</keyword>
<feature type="transmembrane region" description="Helical" evidence="1">
    <location>
        <begin position="29"/>
        <end position="49"/>
    </location>
</feature>
<sequence length="400" mass="46396">MLKNRIAYGILLCFTIGLAVCIPGKATVSFVVLLLALLLFSFLQGYFTFRRLEIQQSLSQDSLQKRQRITYQITIFCKNSFCPLLKLDFSSDTKVLGDLQESYCSAKHKQQLNYILTGKYRGRYQVGLESITFYDFLGIFFWKKQIGELLTCKVFPKLTSLQELQIPVGTSTSHKLDLFTQVDYTSIAELKQYQPQDHMKDIHWKASAKRNELLVKHYEHFNQEKTTVLFDLTPMEYIEDTRLELEDRMVSVGLSLLHYLSKDTSVPVQLVYADDQIRSCGEERSVVDLLELAAFLPFKSQIEIVPLLKTMQHRENNGTVLIVTNALDEPLVDYIFEQQVEEKTFGVFYCSVYSDPNYESKEKWKELLVQRAIPCFEIKHGRGIRSQLEQVTEYGRESIQ</sequence>
<keyword evidence="1" id="KW-0812">Transmembrane</keyword>
<organism evidence="3 4">
    <name type="scientific">Clostridium facile</name>
    <dbReference type="NCBI Taxonomy" id="2763035"/>
    <lineage>
        <taxon>Bacteria</taxon>
        <taxon>Bacillati</taxon>
        <taxon>Bacillota</taxon>
        <taxon>Clostridia</taxon>
        <taxon>Eubacteriales</taxon>
        <taxon>Clostridiaceae</taxon>
        <taxon>Clostridium</taxon>
    </lineage>
</organism>
<evidence type="ECO:0000259" key="2">
    <source>
        <dbReference type="Pfam" id="PF01882"/>
    </source>
</evidence>
<dbReference type="EMBL" id="JACOQK010000001">
    <property type="protein sequence ID" value="MBC5788499.1"/>
    <property type="molecule type" value="Genomic_DNA"/>
</dbReference>
<comment type="caution">
    <text evidence="3">The sequence shown here is derived from an EMBL/GenBank/DDBJ whole genome shotgun (WGS) entry which is preliminary data.</text>
</comment>